<feature type="domain" description="RagB/SusD" evidence="6">
    <location>
        <begin position="295"/>
        <end position="582"/>
    </location>
</feature>
<evidence type="ECO:0000313" key="8">
    <source>
        <dbReference type="EMBL" id="SHE36061.1"/>
    </source>
</evidence>
<protein>
    <submittedName>
        <fullName evidence="8">Starch-binding associating with outer membrane</fullName>
    </submittedName>
</protein>
<dbReference type="GO" id="GO:0009279">
    <property type="term" value="C:cell outer membrane"/>
    <property type="evidence" value="ECO:0007669"/>
    <property type="project" value="UniProtKB-SubCell"/>
</dbReference>
<organism evidence="8 9">
    <name type="scientific">Cnuella takakiae</name>
    <dbReference type="NCBI Taxonomy" id="1302690"/>
    <lineage>
        <taxon>Bacteria</taxon>
        <taxon>Pseudomonadati</taxon>
        <taxon>Bacteroidota</taxon>
        <taxon>Chitinophagia</taxon>
        <taxon>Chitinophagales</taxon>
        <taxon>Chitinophagaceae</taxon>
        <taxon>Cnuella</taxon>
    </lineage>
</organism>
<evidence type="ECO:0000259" key="6">
    <source>
        <dbReference type="Pfam" id="PF07980"/>
    </source>
</evidence>
<dbReference type="InterPro" id="IPR012944">
    <property type="entry name" value="SusD_RagB_dom"/>
</dbReference>
<dbReference type="EMBL" id="FQUO01000001">
    <property type="protein sequence ID" value="SHE36061.1"/>
    <property type="molecule type" value="Genomic_DNA"/>
</dbReference>
<name>A0A1M4SV13_9BACT</name>
<evidence type="ECO:0000313" key="9">
    <source>
        <dbReference type="Proteomes" id="UP000184368"/>
    </source>
</evidence>
<dbReference type="Gene3D" id="1.25.40.390">
    <property type="match status" value="1"/>
</dbReference>
<reference evidence="8 9" key="1">
    <citation type="submission" date="2016-11" db="EMBL/GenBank/DDBJ databases">
        <authorList>
            <person name="Jaros S."/>
            <person name="Januszkiewicz K."/>
            <person name="Wedrychowicz H."/>
        </authorList>
    </citation>
    <scope>NUCLEOTIDE SEQUENCE [LARGE SCALE GENOMIC DNA]</scope>
    <source>
        <strain evidence="8 9">DSM 26897</strain>
    </source>
</reference>
<gene>
    <name evidence="8" type="ORF">SAMN05444008_101243</name>
</gene>
<dbReference type="InterPro" id="IPR011990">
    <property type="entry name" value="TPR-like_helical_dom_sf"/>
</dbReference>
<evidence type="ECO:0000256" key="1">
    <source>
        <dbReference type="ARBA" id="ARBA00004442"/>
    </source>
</evidence>
<dbReference type="InterPro" id="IPR033985">
    <property type="entry name" value="SusD-like_N"/>
</dbReference>
<keyword evidence="4" id="KW-0472">Membrane</keyword>
<sequence>MMLLQHLSEFKNKQMKNIKAIGLLLIGVLTLGACKKALDYEPTGVLSSADLTSSTAVEGLVTAAYSAIGNGDMIGPIYSKWAYGSVRSDDAYKGGGGTGDVGEIDAMEHYNLVAPSMDAFVGRTWKNLFKSISRANVALRAVNSLPETSFPNKKSRLAELRFLRAHSYFTLKLLYKNIPIFDEAATEADILKTSNDLTNEESWNKIAADLQFAVDNLPEMQSEKGRVNKYAAQAYLAKLRLFQAYQQDDKHRVTSINKTRLQEVLTLTQAVIASGKYSLNNDIANNFLPEGENGPESVFAIQFSINDGTTSGRLNFEDGLNYPHGAPQYGCCGFHAASQNLVNAHTTNANGLPNFDTFNNGIADLNAQTVDPRLDHTVGIDGHPFKYDNTRPFSNSWVRDPGVYGNFHTMRNQQLATSVSYFKLGPFMGSAKNYDVLRYDDVLLMQAEAFIELDQQDRALPLINQIRARAAASTGKLKKADGSFASRYNVQGYTTTGWTKDFARNALQWERRLEFATEGERFFDLVRWGIAEQVLNNYLLVEKVRRPFLATAKFTAGRDEYLPIPQSEITFTKGLYKQNPGY</sequence>
<keyword evidence="3" id="KW-0732">Signal</keyword>
<evidence type="ECO:0000256" key="4">
    <source>
        <dbReference type="ARBA" id="ARBA00023136"/>
    </source>
</evidence>
<dbReference type="Pfam" id="PF07980">
    <property type="entry name" value="SusD_RagB"/>
    <property type="match status" value="1"/>
</dbReference>
<evidence type="ECO:0000256" key="2">
    <source>
        <dbReference type="ARBA" id="ARBA00006275"/>
    </source>
</evidence>
<dbReference type="Pfam" id="PF14322">
    <property type="entry name" value="SusD-like_3"/>
    <property type="match status" value="1"/>
</dbReference>
<dbReference type="Proteomes" id="UP000184368">
    <property type="component" value="Unassembled WGS sequence"/>
</dbReference>
<keyword evidence="5" id="KW-0998">Cell outer membrane</keyword>
<dbReference type="SUPFAM" id="SSF48452">
    <property type="entry name" value="TPR-like"/>
    <property type="match status" value="1"/>
</dbReference>
<dbReference type="AlphaFoldDB" id="A0A1M4SV13"/>
<comment type="subcellular location">
    <subcellularLocation>
        <location evidence="1">Cell outer membrane</location>
    </subcellularLocation>
</comment>
<accession>A0A1M4SV13</accession>
<evidence type="ECO:0000259" key="7">
    <source>
        <dbReference type="Pfam" id="PF14322"/>
    </source>
</evidence>
<comment type="similarity">
    <text evidence="2">Belongs to the SusD family.</text>
</comment>
<keyword evidence="9" id="KW-1185">Reference proteome</keyword>
<proteinExistence type="inferred from homology"/>
<feature type="domain" description="SusD-like N-terminal" evidence="7">
    <location>
        <begin position="109"/>
        <end position="241"/>
    </location>
</feature>
<evidence type="ECO:0000256" key="3">
    <source>
        <dbReference type="ARBA" id="ARBA00022729"/>
    </source>
</evidence>
<evidence type="ECO:0000256" key="5">
    <source>
        <dbReference type="ARBA" id="ARBA00023237"/>
    </source>
</evidence>
<dbReference type="STRING" id="1302690.BUE76_00785"/>